<dbReference type="Gene3D" id="3.40.50.80">
    <property type="entry name" value="Nucleotide-binding domain of ferredoxin-NADP reductase (FNR) module"/>
    <property type="match status" value="1"/>
</dbReference>
<keyword evidence="7" id="KW-0349">Heme</keyword>
<dbReference type="InterPro" id="IPR017938">
    <property type="entry name" value="Riboflavin_synthase-like_b-brl"/>
</dbReference>
<feature type="binding site" evidence="16">
    <location>
        <position position="184"/>
    </location>
    <ligand>
        <name>Mo-molybdopterin</name>
        <dbReference type="ChEBI" id="CHEBI:71302"/>
    </ligand>
    <ligandPart>
        <name>Mo</name>
        <dbReference type="ChEBI" id="CHEBI:28685"/>
    </ligandPart>
</feature>
<dbReference type="PROSITE" id="PS00559">
    <property type="entry name" value="MOLYBDOPTERIN_EUK"/>
    <property type="match status" value="1"/>
</dbReference>
<dbReference type="PRINTS" id="PR00407">
    <property type="entry name" value="EUMOPTERIN"/>
</dbReference>
<dbReference type="PRINTS" id="PR00406">
    <property type="entry name" value="CYTB5RDTASE"/>
</dbReference>
<keyword evidence="10" id="KW-0274">FAD</keyword>
<dbReference type="InterPro" id="IPR036374">
    <property type="entry name" value="OxRdtase_Mopterin-bd_sf"/>
</dbReference>
<dbReference type="InterPro" id="IPR039261">
    <property type="entry name" value="FNR_nucleotide-bd"/>
</dbReference>
<comment type="cofactor">
    <cofactor evidence="2">
        <name>FAD</name>
        <dbReference type="ChEBI" id="CHEBI:57692"/>
    </cofactor>
</comment>
<keyword evidence="9 16" id="KW-0479">Metal-binding</keyword>
<keyword evidence="11" id="KW-0560">Oxidoreductase</keyword>
<evidence type="ECO:0000313" key="20">
    <source>
        <dbReference type="Proteomes" id="UP000001449"/>
    </source>
</evidence>
<evidence type="ECO:0000256" key="14">
    <source>
        <dbReference type="ARBA" id="ARBA00023157"/>
    </source>
</evidence>
<dbReference type="PRINTS" id="PR00371">
    <property type="entry name" value="FPNCR"/>
</dbReference>
<evidence type="ECO:0000256" key="3">
    <source>
        <dbReference type="ARBA" id="ARBA00003838"/>
    </source>
</evidence>
<dbReference type="InterPro" id="IPR017927">
    <property type="entry name" value="FAD-bd_FR_type"/>
</dbReference>
<dbReference type="InterPro" id="IPR022407">
    <property type="entry name" value="OxRdtase_Mopterin_BS"/>
</dbReference>
<dbReference type="GO" id="GO:0006809">
    <property type="term" value="P:nitric oxide biosynthetic process"/>
    <property type="evidence" value="ECO:0007669"/>
    <property type="project" value="InterPro"/>
</dbReference>
<evidence type="ECO:0000313" key="19">
    <source>
        <dbReference type="EMBL" id="EED88244.1"/>
    </source>
</evidence>
<dbReference type="eggNOG" id="KOG0534">
    <property type="taxonomic scope" value="Eukaryota"/>
</dbReference>
<dbReference type="SUPFAM" id="SSF63380">
    <property type="entry name" value="Riboflavin synthase domain-like"/>
    <property type="match status" value="1"/>
</dbReference>
<dbReference type="PROSITE" id="PS00191">
    <property type="entry name" value="CYTOCHROME_B5_1"/>
    <property type="match status" value="1"/>
</dbReference>
<keyword evidence="20" id="KW-1185">Reference proteome</keyword>
<organism evidence="19 20">
    <name type="scientific">Thalassiosira pseudonana</name>
    <name type="common">Marine diatom</name>
    <name type="synonym">Cyclotella nana</name>
    <dbReference type="NCBI Taxonomy" id="35128"/>
    <lineage>
        <taxon>Eukaryota</taxon>
        <taxon>Sar</taxon>
        <taxon>Stramenopiles</taxon>
        <taxon>Ochrophyta</taxon>
        <taxon>Bacillariophyta</taxon>
        <taxon>Coscinodiscophyceae</taxon>
        <taxon>Thalassiosirophycidae</taxon>
        <taxon>Thalassiosirales</taxon>
        <taxon>Thalassiosiraceae</taxon>
        <taxon>Thalassiosira</taxon>
    </lineage>
</organism>
<keyword evidence="13 15" id="KW-0534">Nitrate assimilation</keyword>
<dbReference type="InterPro" id="IPR005066">
    <property type="entry name" value="MoCF_OxRdtse_dimer"/>
</dbReference>
<dbReference type="InterPro" id="IPR012137">
    <property type="entry name" value="Nitr_rd_NADH"/>
</dbReference>
<dbReference type="Pfam" id="PF00173">
    <property type="entry name" value="Cyt-b5"/>
    <property type="match status" value="1"/>
</dbReference>
<dbReference type="InterPro" id="IPR036400">
    <property type="entry name" value="Cyt_B5-like_heme/steroid_sf"/>
</dbReference>
<dbReference type="GO" id="GO:0020037">
    <property type="term" value="F:heme binding"/>
    <property type="evidence" value="ECO:0000318"/>
    <property type="project" value="GO_Central"/>
</dbReference>
<dbReference type="PaxDb" id="35128-Thaps25299"/>
<comment type="similarity">
    <text evidence="4 15">Belongs to the nitrate reductase family.</text>
</comment>
<dbReference type="KEGG" id="tps:THAPSDRAFT_25299"/>
<dbReference type="GO" id="GO:0042128">
    <property type="term" value="P:nitrate assimilation"/>
    <property type="evidence" value="ECO:0007669"/>
    <property type="project" value="UniProtKB-KW"/>
</dbReference>
<dbReference type="InterPro" id="IPR008335">
    <property type="entry name" value="Mopterin_OxRdtase_euk"/>
</dbReference>
<dbReference type="Gene3D" id="2.60.40.650">
    <property type="match status" value="1"/>
</dbReference>
<dbReference type="Pfam" id="PF00970">
    <property type="entry name" value="FAD_binding_6"/>
    <property type="match status" value="1"/>
</dbReference>
<evidence type="ECO:0000256" key="9">
    <source>
        <dbReference type="ARBA" id="ARBA00022723"/>
    </source>
</evidence>
<dbReference type="RefSeq" id="XP_002294410.1">
    <property type="nucleotide sequence ID" value="XM_002294374.1"/>
</dbReference>
<dbReference type="InterPro" id="IPR000572">
    <property type="entry name" value="OxRdtase_Mopterin-bd_dom"/>
</dbReference>
<comment type="function">
    <text evidence="3 15">Nitrate reductase is a key enzyme involved in the first step of nitrate assimilation in plants, fungi and bacteria.</text>
</comment>
<accession>B8CEC4</accession>
<dbReference type="InterPro" id="IPR018506">
    <property type="entry name" value="Cyt_B5_heme-BS"/>
</dbReference>
<dbReference type="InParanoid" id="B8CEC4"/>
<comment type="cofactor">
    <cofactor evidence="16">
        <name>Mo-molybdopterin</name>
        <dbReference type="ChEBI" id="CHEBI:71302"/>
    </cofactor>
    <text evidence="16">Binds 1 Mo-molybdopterin (Mo-MPT) cofactor per subunit.</text>
</comment>
<evidence type="ECO:0000256" key="1">
    <source>
        <dbReference type="ARBA" id="ARBA00001971"/>
    </source>
</evidence>
<gene>
    <name evidence="19" type="ORF">THAPSDRAFT_25299</name>
</gene>
<dbReference type="Pfam" id="PF00175">
    <property type="entry name" value="NAD_binding_1"/>
    <property type="match status" value="1"/>
</dbReference>
<dbReference type="InterPro" id="IPR008333">
    <property type="entry name" value="Cbr1-like_FAD-bd_dom"/>
</dbReference>
<dbReference type="FunFam" id="2.40.30.10:FF:000021">
    <property type="entry name" value="NADH-cytochrome b5 reductase"/>
    <property type="match status" value="1"/>
</dbReference>
<evidence type="ECO:0000256" key="7">
    <source>
        <dbReference type="ARBA" id="ARBA00022617"/>
    </source>
</evidence>
<keyword evidence="14" id="KW-1015">Disulfide bond</keyword>
<evidence type="ECO:0000256" key="13">
    <source>
        <dbReference type="ARBA" id="ARBA00023063"/>
    </source>
</evidence>
<dbReference type="PANTHER" id="PTHR19372">
    <property type="entry name" value="SULFITE REDUCTASE"/>
    <property type="match status" value="1"/>
</dbReference>
<evidence type="ECO:0000256" key="12">
    <source>
        <dbReference type="ARBA" id="ARBA00023004"/>
    </source>
</evidence>
<dbReference type="HOGENOM" id="CLU_003827_4_1_1"/>
<dbReference type="eggNOG" id="KOG0537">
    <property type="taxonomic scope" value="Eukaryota"/>
</dbReference>
<evidence type="ECO:0000256" key="6">
    <source>
        <dbReference type="ARBA" id="ARBA00022505"/>
    </source>
</evidence>
<dbReference type="InterPro" id="IPR014756">
    <property type="entry name" value="Ig_E-set"/>
</dbReference>
<reference evidence="19 20" key="1">
    <citation type="journal article" date="2004" name="Science">
        <title>The genome of the diatom Thalassiosira pseudonana: ecology, evolution, and metabolism.</title>
        <authorList>
            <person name="Armbrust E.V."/>
            <person name="Berges J.A."/>
            <person name="Bowler C."/>
            <person name="Green B.R."/>
            <person name="Martinez D."/>
            <person name="Putnam N.H."/>
            <person name="Zhou S."/>
            <person name="Allen A.E."/>
            <person name="Apt K.E."/>
            <person name="Bechner M."/>
            <person name="Brzezinski M.A."/>
            <person name="Chaal B.K."/>
            <person name="Chiovitti A."/>
            <person name="Davis A.K."/>
            <person name="Demarest M.S."/>
            <person name="Detter J.C."/>
            <person name="Glavina T."/>
            <person name="Goodstein D."/>
            <person name="Hadi M.Z."/>
            <person name="Hellsten U."/>
            <person name="Hildebrand M."/>
            <person name="Jenkins B.D."/>
            <person name="Jurka J."/>
            <person name="Kapitonov V.V."/>
            <person name="Kroger N."/>
            <person name="Lau W.W."/>
            <person name="Lane T.W."/>
            <person name="Larimer F.W."/>
            <person name="Lippmeier J.C."/>
            <person name="Lucas S."/>
            <person name="Medina M."/>
            <person name="Montsant A."/>
            <person name="Obornik M."/>
            <person name="Parker M.S."/>
            <person name="Palenik B."/>
            <person name="Pazour G.J."/>
            <person name="Richardson P.M."/>
            <person name="Rynearson T.A."/>
            <person name="Saito M.A."/>
            <person name="Schwartz D.C."/>
            <person name="Thamatrakoln K."/>
            <person name="Valentin K."/>
            <person name="Vardi A."/>
            <person name="Wilkerson F.P."/>
            <person name="Rokhsar D.S."/>
        </authorList>
    </citation>
    <scope>NUCLEOTIDE SEQUENCE [LARGE SCALE GENOMIC DNA]</scope>
    <source>
        <strain evidence="19 20">CCMP1335</strain>
    </source>
</reference>
<protein>
    <recommendedName>
        <fullName evidence="15">Nitrate reductase</fullName>
    </recommendedName>
</protein>
<dbReference type="InterPro" id="IPR001199">
    <property type="entry name" value="Cyt_B5-like_heme/steroid-bd"/>
</dbReference>
<comment type="cofactor">
    <cofactor evidence="1">
        <name>heme</name>
        <dbReference type="ChEBI" id="CHEBI:30413"/>
    </cofactor>
</comment>
<dbReference type="CDD" id="cd06183">
    <property type="entry name" value="cyt_b5_reduct_like"/>
    <property type="match status" value="1"/>
</dbReference>
<dbReference type="PANTHER" id="PTHR19372:SF7">
    <property type="entry name" value="SULFITE OXIDASE, MITOCHONDRIAL"/>
    <property type="match status" value="1"/>
</dbReference>
<dbReference type="GO" id="GO:0006790">
    <property type="term" value="P:sulfur compound metabolic process"/>
    <property type="evidence" value="ECO:0000318"/>
    <property type="project" value="GO_Central"/>
</dbReference>
<evidence type="ECO:0000256" key="11">
    <source>
        <dbReference type="ARBA" id="ARBA00023002"/>
    </source>
</evidence>
<dbReference type="Gene3D" id="3.10.120.10">
    <property type="entry name" value="Cytochrome b5-like heme/steroid binding domain"/>
    <property type="match status" value="1"/>
</dbReference>
<dbReference type="GO" id="GO:0050464">
    <property type="term" value="F:nitrate reductase (NADPH) activity"/>
    <property type="evidence" value="ECO:0007669"/>
    <property type="project" value="InterPro"/>
</dbReference>
<dbReference type="EMBL" id="CM000651">
    <property type="protein sequence ID" value="EED88244.1"/>
    <property type="molecule type" value="Genomic_DNA"/>
</dbReference>
<dbReference type="SMART" id="SM01117">
    <property type="entry name" value="Cyt-b5"/>
    <property type="match status" value="1"/>
</dbReference>
<dbReference type="FunFam" id="3.10.120.10:FF:000007">
    <property type="entry name" value="Sulfite oxidase, mitochondrial"/>
    <property type="match status" value="1"/>
</dbReference>
<dbReference type="STRING" id="35128.B8CEC4"/>
<dbReference type="GO" id="GO:0030151">
    <property type="term" value="F:molybdenum ion binding"/>
    <property type="evidence" value="ECO:0007669"/>
    <property type="project" value="InterPro"/>
</dbReference>
<sequence length="908" mass="101407">MAPINGMKRADTSESSVDLTTLIKPSTSIQNFKSISSSQPTKEQTCVDLYGPYPSSIPVPTISKDGSVPPTDVTSKAKTMWDVQSYPDHRDVGTPDEWIPRDGKLVRLTGRHPFNVEPPLSVHQEHKFITPTCLHYVRNHGACPNIKWEEHRVRVGGLVDTPLDLGMDEIVAMEPRELPVTLVCAGNRRKEQNMIRQTIGFNWGAGGVSTNVWKGVTLRDLLLKAGVSEKNMAGKHVEFIGAEDLPNKVGPGPFKDEPWGKLVKYGTSVPLARAMNPAYDILIAYEANGEVLQPDHGYPIRLIIPGYIGGRMIKWLTDINVLEHETKNHYHYHDNRILPPHITAEESLTGGWWYKPEYIFNELNINSAMTAPDHNETIDLASSIGSSYEVGGYAYTGGGRRISRVEVSTDGGVHWEIANINQIEKPTDYGMYWCWIWWTFDLKVADLVGTKELWCRAWDESNNVQPNDPTWNLMGMGNNQVFRIKVHLDKDVNGKHVFRFEHPTKPGQQEGGWMTTLAGKPDSAGFGRLLEQGQPAKEAAPAAAPAKTSGSKLIKMEEVRKHNKEEDVWIVVNNKVYDCTEYLDLHPGGADSILINAGEDATEDFVAIHSTKATKMLDKFYVGDLDTTSVAVVSDAEEERLCPKTGRKVALDPKHKHAFKLQTKTVLSRDSFELDFALQTPEHVLGLPTGKHVFLSADINGEMVMRRYTPTTSDHDIGQIKFVIKAYPPCERFPLGGKMSQYLDSLKVGDTIDMRGPVGEFDYHGNGKFLKEHDECYATHFNMIAGGTGITPVMQIASEILRNPDDKTTMSLVFGCREEGDLLLRSTLDEWAVKHADRFKVHYVLSENAPPGWTHSIGFVSKELFEKELFPAGDNCYNLMCGPPIMLERGCTPNLKALGHKEDNIFSF</sequence>
<dbReference type="FunFam" id="3.90.420.10:FF:000003">
    <property type="entry name" value="Nitrate reductase"/>
    <property type="match status" value="1"/>
</dbReference>
<dbReference type="PROSITE" id="PS51384">
    <property type="entry name" value="FAD_FR"/>
    <property type="match status" value="1"/>
</dbReference>
<dbReference type="InterPro" id="IPR001709">
    <property type="entry name" value="Flavoprot_Pyr_Nucl_cyt_Rdtase"/>
</dbReference>
<comment type="subunit">
    <text evidence="5">Homodimer.</text>
</comment>
<dbReference type="GeneID" id="7453080"/>
<keyword evidence="8" id="KW-0285">Flavoprotein</keyword>
<dbReference type="SUPFAM" id="SSF52343">
    <property type="entry name" value="Ferredoxin reductase-like, C-terminal NADP-linked domain"/>
    <property type="match status" value="1"/>
</dbReference>
<dbReference type="SUPFAM" id="SSF55856">
    <property type="entry name" value="Cytochrome b5-like heme/steroid binding domain"/>
    <property type="match status" value="1"/>
</dbReference>
<dbReference type="PROSITE" id="PS50255">
    <property type="entry name" value="CYTOCHROME_B5_2"/>
    <property type="match status" value="1"/>
</dbReference>
<dbReference type="PRINTS" id="PR00363">
    <property type="entry name" value="CYTOCHROMEB5"/>
</dbReference>
<evidence type="ECO:0000256" key="16">
    <source>
        <dbReference type="PIRSR" id="PIRSR000233-1"/>
    </source>
</evidence>
<evidence type="ECO:0000259" key="18">
    <source>
        <dbReference type="PROSITE" id="PS51384"/>
    </source>
</evidence>
<feature type="domain" description="Cytochrome b5 heme-binding" evidence="17">
    <location>
        <begin position="551"/>
        <end position="626"/>
    </location>
</feature>
<evidence type="ECO:0000256" key="15">
    <source>
        <dbReference type="PIRNR" id="PIRNR000233"/>
    </source>
</evidence>
<reference evidence="19 20" key="2">
    <citation type="journal article" date="2008" name="Nature">
        <title>The Phaeodactylum genome reveals the evolutionary history of diatom genomes.</title>
        <authorList>
            <person name="Bowler C."/>
            <person name="Allen A.E."/>
            <person name="Badger J.H."/>
            <person name="Grimwood J."/>
            <person name="Jabbari K."/>
            <person name="Kuo A."/>
            <person name="Maheswari U."/>
            <person name="Martens C."/>
            <person name="Maumus F."/>
            <person name="Otillar R.P."/>
            <person name="Rayko E."/>
            <person name="Salamov A."/>
            <person name="Vandepoele K."/>
            <person name="Beszteri B."/>
            <person name="Gruber A."/>
            <person name="Heijde M."/>
            <person name="Katinka M."/>
            <person name="Mock T."/>
            <person name="Valentin K."/>
            <person name="Verret F."/>
            <person name="Berges J.A."/>
            <person name="Brownlee C."/>
            <person name="Cadoret J.P."/>
            <person name="Chiovitti A."/>
            <person name="Choi C.J."/>
            <person name="Coesel S."/>
            <person name="De Martino A."/>
            <person name="Detter J.C."/>
            <person name="Durkin C."/>
            <person name="Falciatore A."/>
            <person name="Fournet J."/>
            <person name="Haruta M."/>
            <person name="Huysman M.J."/>
            <person name="Jenkins B.D."/>
            <person name="Jiroutova K."/>
            <person name="Jorgensen R.E."/>
            <person name="Joubert Y."/>
            <person name="Kaplan A."/>
            <person name="Kroger N."/>
            <person name="Kroth P.G."/>
            <person name="La Roche J."/>
            <person name="Lindquist E."/>
            <person name="Lommer M."/>
            <person name="Martin-Jezequel V."/>
            <person name="Lopez P.J."/>
            <person name="Lucas S."/>
            <person name="Mangogna M."/>
            <person name="McGinnis K."/>
            <person name="Medlin L.K."/>
            <person name="Montsant A."/>
            <person name="Oudot-Le Secq M.P."/>
            <person name="Napoli C."/>
            <person name="Obornik M."/>
            <person name="Parker M.S."/>
            <person name="Petit J.L."/>
            <person name="Porcel B.M."/>
            <person name="Poulsen N."/>
            <person name="Robison M."/>
            <person name="Rychlewski L."/>
            <person name="Rynearson T.A."/>
            <person name="Schmutz J."/>
            <person name="Shapiro H."/>
            <person name="Siaut M."/>
            <person name="Stanley M."/>
            <person name="Sussman M.R."/>
            <person name="Taylor A.R."/>
            <person name="Vardi A."/>
            <person name="von Dassow P."/>
            <person name="Vyverman W."/>
            <person name="Willis A."/>
            <person name="Wyrwicz L.S."/>
            <person name="Rokhsar D.S."/>
            <person name="Weissenbach J."/>
            <person name="Armbrust E.V."/>
            <person name="Green B.R."/>
            <person name="Van de Peer Y."/>
            <person name="Grigoriev I.V."/>
        </authorList>
    </citation>
    <scope>NUCLEOTIDE SEQUENCE [LARGE SCALE GENOMIC DNA]</scope>
    <source>
        <strain evidence="19 20">CCMP1335</strain>
    </source>
</reference>
<evidence type="ECO:0000256" key="4">
    <source>
        <dbReference type="ARBA" id="ARBA00006253"/>
    </source>
</evidence>
<dbReference type="AlphaFoldDB" id="B8CEC4"/>
<evidence type="ECO:0000256" key="8">
    <source>
        <dbReference type="ARBA" id="ARBA00022630"/>
    </source>
</evidence>
<dbReference type="OMA" id="KAMMPDY"/>
<keyword evidence="6 16" id="KW-0500">Molybdenum</keyword>
<dbReference type="Proteomes" id="UP000001449">
    <property type="component" value="Chromosome 17"/>
</dbReference>
<dbReference type="Gene3D" id="2.40.30.10">
    <property type="entry name" value="Translation factors"/>
    <property type="match status" value="1"/>
</dbReference>
<evidence type="ECO:0000256" key="5">
    <source>
        <dbReference type="ARBA" id="ARBA00011738"/>
    </source>
</evidence>
<dbReference type="Pfam" id="PF03404">
    <property type="entry name" value="Mo-co_dimer"/>
    <property type="match status" value="1"/>
</dbReference>
<dbReference type="SUPFAM" id="SSF81296">
    <property type="entry name" value="E set domains"/>
    <property type="match status" value="1"/>
</dbReference>
<proteinExistence type="inferred from homology"/>
<keyword evidence="12" id="KW-0408">Iron</keyword>
<dbReference type="SUPFAM" id="SSF56524">
    <property type="entry name" value="Oxidoreductase molybdopterin-binding domain"/>
    <property type="match status" value="1"/>
</dbReference>
<feature type="domain" description="FAD-binding FR-type" evidence="18">
    <location>
        <begin position="654"/>
        <end position="764"/>
    </location>
</feature>
<dbReference type="Pfam" id="PF00174">
    <property type="entry name" value="Oxidored_molyb"/>
    <property type="match status" value="1"/>
</dbReference>
<dbReference type="PIRSF" id="PIRSF000233">
    <property type="entry name" value="Nitr_rd_NADH"/>
    <property type="match status" value="1"/>
</dbReference>
<name>B8CEC4_THAPS</name>
<dbReference type="eggNOG" id="KOG0535">
    <property type="taxonomic scope" value="Eukaryota"/>
</dbReference>
<dbReference type="InterPro" id="IPR001433">
    <property type="entry name" value="OxRdtase_FAD/NAD-bd"/>
</dbReference>
<dbReference type="Gene3D" id="3.90.420.10">
    <property type="entry name" value="Oxidoreductase, molybdopterin-binding domain"/>
    <property type="match status" value="1"/>
</dbReference>
<evidence type="ECO:0000259" key="17">
    <source>
        <dbReference type="PROSITE" id="PS50255"/>
    </source>
</evidence>
<dbReference type="GO" id="GO:0043546">
    <property type="term" value="F:molybdopterin cofactor binding"/>
    <property type="evidence" value="ECO:0000318"/>
    <property type="project" value="GO_Central"/>
</dbReference>
<evidence type="ECO:0000256" key="2">
    <source>
        <dbReference type="ARBA" id="ARBA00001974"/>
    </source>
</evidence>
<evidence type="ECO:0000256" key="10">
    <source>
        <dbReference type="ARBA" id="ARBA00022827"/>
    </source>
</evidence>
<dbReference type="GO" id="GO:0008482">
    <property type="term" value="F:sulfite oxidase activity"/>
    <property type="evidence" value="ECO:0000318"/>
    <property type="project" value="GO_Central"/>
</dbReference>